<dbReference type="Proteomes" id="UP000292886">
    <property type="component" value="Chromosome"/>
</dbReference>
<accession>A0A4V1AIZ8</accession>
<evidence type="ECO:0000313" key="2">
    <source>
        <dbReference type="Proteomes" id="UP000292886"/>
    </source>
</evidence>
<protein>
    <submittedName>
        <fullName evidence="1">Uncharacterized protein</fullName>
    </submittedName>
</protein>
<sequence length="88" mass="10228">MRTAEFIDSARALPWVRKIELVIATNAHTYLLINAGKRNGNIAAEIDIEETMTFSTNFDNWNKLKIAEKRILYGLIDEYARTELLDRR</sequence>
<name>A0A4V1AIZ8_9LACO</name>
<dbReference type="EMBL" id="CP037940">
    <property type="protein sequence ID" value="QBO37255.1"/>
    <property type="molecule type" value="Genomic_DNA"/>
</dbReference>
<keyword evidence="2" id="KW-1185">Reference proteome</keyword>
<evidence type="ECO:0000313" key="1">
    <source>
        <dbReference type="EMBL" id="QBO37255.1"/>
    </source>
</evidence>
<reference evidence="2" key="1">
    <citation type="submission" date="2019-03" db="EMBL/GenBank/DDBJ databases">
        <title>Weissella sp. 26KH-42 Genome sequencing.</title>
        <authorList>
            <person name="Heo J."/>
            <person name="Kim S.-J."/>
            <person name="Kim J.-S."/>
            <person name="Hong S.-B."/>
            <person name="Kwon S.-W."/>
        </authorList>
    </citation>
    <scope>NUCLEOTIDE SEQUENCE [LARGE SCALE GENOMIC DNA]</scope>
    <source>
        <strain evidence="2">26KH-42</strain>
    </source>
</reference>
<dbReference type="KEGG" id="wei:EQG49_12690"/>
<proteinExistence type="predicted"/>
<gene>
    <name evidence="1" type="ORF">EQG49_12690</name>
</gene>
<dbReference type="AlphaFoldDB" id="A0A4V1AIZ8"/>
<dbReference type="RefSeq" id="WP_133364332.1">
    <property type="nucleotide sequence ID" value="NZ_CP037940.1"/>
</dbReference>
<organism evidence="1 2">
    <name type="scientific">Periweissella cryptocerci</name>
    <dbReference type="NCBI Taxonomy" id="2506420"/>
    <lineage>
        <taxon>Bacteria</taxon>
        <taxon>Bacillati</taxon>
        <taxon>Bacillota</taxon>
        <taxon>Bacilli</taxon>
        <taxon>Lactobacillales</taxon>
        <taxon>Lactobacillaceae</taxon>
        <taxon>Periweissella</taxon>
    </lineage>
</organism>